<dbReference type="Gene3D" id="1.10.1130.10">
    <property type="entry name" value="Flavocytochrome C3, Chain A"/>
    <property type="match status" value="2"/>
</dbReference>
<keyword evidence="2" id="KW-0472">Membrane</keyword>
<dbReference type="InterPro" id="IPR010177">
    <property type="entry name" value="Paired_CXXCH_1"/>
</dbReference>
<dbReference type="NCBIfam" id="TIGR01905">
    <property type="entry name" value="paired_CXXCH_1"/>
    <property type="match status" value="5"/>
</dbReference>
<dbReference type="Pfam" id="PF09699">
    <property type="entry name" value="Paired_CXXCH_1"/>
    <property type="match status" value="5"/>
</dbReference>
<dbReference type="InterPro" id="IPR051829">
    <property type="entry name" value="Multiheme_Cytochr_ET"/>
</dbReference>
<keyword evidence="1" id="KW-0732">Signal</keyword>
<dbReference type="SUPFAM" id="SSF48695">
    <property type="entry name" value="Multiheme cytochromes"/>
    <property type="match status" value="1"/>
</dbReference>
<feature type="domain" description="Doubled CXXCH motif" evidence="3">
    <location>
        <begin position="299"/>
        <end position="349"/>
    </location>
</feature>
<feature type="transmembrane region" description="Helical" evidence="2">
    <location>
        <begin position="12"/>
        <end position="33"/>
    </location>
</feature>
<comment type="caution">
    <text evidence="4">The sequence shown here is derived from an EMBL/GenBank/DDBJ whole genome shotgun (WGS) entry which is preliminary data.</text>
</comment>
<evidence type="ECO:0000256" key="1">
    <source>
        <dbReference type="ARBA" id="ARBA00022729"/>
    </source>
</evidence>
<feature type="domain" description="Doubled CXXCH motif" evidence="3">
    <location>
        <begin position="148"/>
        <end position="186"/>
    </location>
</feature>
<evidence type="ECO:0000259" key="3">
    <source>
        <dbReference type="Pfam" id="PF09699"/>
    </source>
</evidence>
<protein>
    <submittedName>
        <fullName evidence="4">Cytochrome c3 family protein</fullName>
    </submittedName>
</protein>
<dbReference type="InterPro" id="IPR036280">
    <property type="entry name" value="Multihaem_cyt_sf"/>
</dbReference>
<evidence type="ECO:0000256" key="2">
    <source>
        <dbReference type="SAM" id="Phobius"/>
    </source>
</evidence>
<feature type="domain" description="Doubled CXXCH motif" evidence="3">
    <location>
        <begin position="193"/>
        <end position="231"/>
    </location>
</feature>
<dbReference type="RefSeq" id="WP_191155459.1">
    <property type="nucleotide sequence ID" value="NZ_JACWUN010000008.1"/>
</dbReference>
<keyword evidence="5" id="KW-1185">Reference proteome</keyword>
<dbReference type="Gene3D" id="3.90.10.10">
    <property type="entry name" value="Cytochrome C3"/>
    <property type="match status" value="2"/>
</dbReference>
<dbReference type="EMBL" id="JACWUN010000008">
    <property type="protein sequence ID" value="MBD1400676.1"/>
    <property type="molecule type" value="Genomic_DNA"/>
</dbReference>
<feature type="domain" description="Doubled CXXCH motif" evidence="3">
    <location>
        <begin position="103"/>
        <end position="141"/>
    </location>
</feature>
<sequence length="447" mass="48710">MIATHRTHRHPLLRSVLLFGLFLLMPLMVSAGFELDGMACLDCHAELSEKKVIHSIIADSDSCTMCHAQDNPDLHGFDPFAANIGEGVCSMCHGEFPGSGELHYPVADGDCLTCHNPHQSDLAALLTRPQGELCFDCHAPFDSKQKAHAPVASGSCSDCHDPHRADQPSLLRAVEPELCFQCHGPFDASGSSHMPVEFGECSSCHLPHVSAEPKLLSAPQKELCLQCHAEFSGALIHGPIKEGNCAGCHDPHGAAQQNLLKAAEPDLCFSCHGRRLNAADGRPLVPIQPLFEGEEQLKHFPFEDGRCSDCHLPHAGEHARLLNDAYPSGIYAAYSEEAYAFCFNCHDSGAFEDLRSTSATNFRNGELNLHYRHTNRDKGRTCNACHSGHASVQPSLVRERFSFGKNLLGQRFTATAGGGTCATACHIEVSYDRDTPVNNRLRTTPWE</sequence>
<dbReference type="Proteomes" id="UP000632828">
    <property type="component" value="Unassembled WGS sequence"/>
</dbReference>
<dbReference type="GO" id="GO:0016491">
    <property type="term" value="F:oxidoreductase activity"/>
    <property type="evidence" value="ECO:0007669"/>
    <property type="project" value="TreeGrafter"/>
</dbReference>
<evidence type="ECO:0000313" key="4">
    <source>
        <dbReference type="EMBL" id="MBD1400676.1"/>
    </source>
</evidence>
<dbReference type="AlphaFoldDB" id="A0A8J6QPW6"/>
<dbReference type="PANTHER" id="PTHR35038:SF6">
    <property type="entry name" value="SURFACE LOCALIZED DECAHEME CYTOCHROME C LIPOPROTEIN"/>
    <property type="match status" value="1"/>
</dbReference>
<name>A0A8J6QPW6_9BACT</name>
<organism evidence="4 5">
    <name type="scientific">Pelovirga terrestris</name>
    <dbReference type="NCBI Taxonomy" id="2771352"/>
    <lineage>
        <taxon>Bacteria</taxon>
        <taxon>Pseudomonadati</taxon>
        <taxon>Thermodesulfobacteriota</taxon>
        <taxon>Desulfuromonadia</taxon>
        <taxon>Geobacterales</taxon>
        <taxon>Geobacteraceae</taxon>
        <taxon>Pelovirga</taxon>
    </lineage>
</organism>
<keyword evidence="2" id="KW-1133">Transmembrane helix</keyword>
<keyword evidence="2" id="KW-0812">Transmembrane</keyword>
<dbReference type="PANTHER" id="PTHR35038">
    <property type="entry name" value="DISSIMILATORY SULFITE REDUCTASE SIRA"/>
    <property type="match status" value="1"/>
</dbReference>
<reference evidence="4" key="1">
    <citation type="submission" date="2020-09" db="EMBL/GenBank/DDBJ databases">
        <title>Pelobacter alkaliphilus sp. nov., a novel anaerobic arsenate-reducing bacterium from terrestrial mud volcano.</title>
        <authorList>
            <person name="Khomyakova M.A."/>
            <person name="Merkel A.Y."/>
            <person name="Slobodkin A.I."/>
        </authorList>
    </citation>
    <scope>NUCLEOTIDE SEQUENCE</scope>
    <source>
        <strain evidence="4">M08fum</strain>
    </source>
</reference>
<gene>
    <name evidence="4" type="ORF">ICT70_08350</name>
</gene>
<evidence type="ECO:0000313" key="5">
    <source>
        <dbReference type="Proteomes" id="UP000632828"/>
    </source>
</evidence>
<proteinExistence type="predicted"/>
<accession>A0A8J6QPW6</accession>
<feature type="domain" description="Doubled CXXCH motif" evidence="3">
    <location>
        <begin position="237"/>
        <end position="273"/>
    </location>
</feature>